<name>A0A096AC90_9BACT</name>
<dbReference type="Proteomes" id="UP000029525">
    <property type="component" value="Unassembled WGS sequence"/>
</dbReference>
<evidence type="ECO:0000313" key="2">
    <source>
        <dbReference type="Proteomes" id="UP000029525"/>
    </source>
</evidence>
<protein>
    <submittedName>
        <fullName evidence="1">Uncharacterized protein</fullName>
    </submittedName>
</protein>
<accession>A0A096AC90</accession>
<dbReference type="EMBL" id="JRNQ01000029">
    <property type="protein sequence ID" value="KGF44728.1"/>
    <property type="molecule type" value="Genomic_DNA"/>
</dbReference>
<evidence type="ECO:0000313" key="1">
    <source>
        <dbReference type="EMBL" id="KGF44728.1"/>
    </source>
</evidence>
<sequence length="137" mass="15223">MKRADVTSKQDSLTFTVNGVKFTATKNGGHTPPLYHAKYPAVRLYAKNQLEIVAEKEIVKIEIVVDNGDTKSNRPFNGNDEAYAESGTKKVKINKDSDDKISFSGLNSKVVTIVNDYTKDRGGRQIRVKEVVVTYAK</sequence>
<dbReference type="AlphaFoldDB" id="A0A096AC90"/>
<dbReference type="RefSeq" id="WP_036866931.1">
    <property type="nucleotide sequence ID" value="NZ_JRNQ01000029.1"/>
</dbReference>
<organism evidence="1 2">
    <name type="scientific">Prevotella bivia DNF00320</name>
    <dbReference type="NCBI Taxonomy" id="1401068"/>
    <lineage>
        <taxon>Bacteria</taxon>
        <taxon>Pseudomonadati</taxon>
        <taxon>Bacteroidota</taxon>
        <taxon>Bacteroidia</taxon>
        <taxon>Bacteroidales</taxon>
        <taxon>Prevotellaceae</taxon>
        <taxon>Prevotella</taxon>
    </lineage>
</organism>
<reference evidence="1 2" key="1">
    <citation type="submission" date="2014-07" db="EMBL/GenBank/DDBJ databases">
        <authorList>
            <person name="McCorrison J."/>
            <person name="Sanka R."/>
            <person name="Torralba M."/>
            <person name="Gillis M."/>
            <person name="Haft D.H."/>
            <person name="Methe B."/>
            <person name="Sutton G."/>
            <person name="Nelson K.E."/>
        </authorList>
    </citation>
    <scope>NUCLEOTIDE SEQUENCE [LARGE SCALE GENOMIC DNA]</scope>
    <source>
        <strain evidence="1 2">DNF00320</strain>
    </source>
</reference>
<comment type="caution">
    <text evidence="1">The sequence shown here is derived from an EMBL/GenBank/DDBJ whole genome shotgun (WGS) entry which is preliminary data.</text>
</comment>
<gene>
    <name evidence="1" type="ORF">HMPREF0647_05595</name>
</gene>
<proteinExistence type="predicted"/>